<keyword evidence="7" id="KW-0433">Leucine-rich repeat</keyword>
<dbReference type="STRING" id="40148.A0A0E0BFW1"/>
<comment type="similarity">
    <text evidence="2">Belongs to the protein kinase superfamily. Ser/Thr protein kinase family.</text>
</comment>
<evidence type="ECO:0000256" key="9">
    <source>
        <dbReference type="ARBA" id="ARBA00022692"/>
    </source>
</evidence>
<dbReference type="HOGENOM" id="CLU_000288_22_0_1"/>
<evidence type="ECO:0000256" key="14">
    <source>
        <dbReference type="ARBA" id="ARBA00022840"/>
    </source>
</evidence>
<keyword evidence="10" id="KW-0732">Signal</keyword>
<dbReference type="InterPro" id="IPR001611">
    <property type="entry name" value="Leu-rich_rpt"/>
</dbReference>
<dbReference type="Pfam" id="PF00069">
    <property type="entry name" value="Pkinase"/>
    <property type="match status" value="1"/>
</dbReference>
<dbReference type="PROSITE" id="PS00108">
    <property type="entry name" value="PROTEIN_KINASE_ST"/>
    <property type="match status" value="1"/>
</dbReference>
<feature type="domain" description="Protein kinase" evidence="21">
    <location>
        <begin position="348"/>
        <end position="743"/>
    </location>
</feature>
<dbReference type="SMART" id="SM00220">
    <property type="entry name" value="S_TKc"/>
    <property type="match status" value="1"/>
</dbReference>
<keyword evidence="4" id="KW-1003">Cell membrane</keyword>
<dbReference type="EnsemblPlants" id="OGLUM11G04320.1">
    <property type="protein sequence ID" value="OGLUM11G04320.1"/>
    <property type="gene ID" value="OGLUM11G04320"/>
</dbReference>
<dbReference type="Gene3D" id="3.80.10.10">
    <property type="entry name" value="Ribonuclease Inhibitor"/>
    <property type="match status" value="3"/>
</dbReference>
<dbReference type="SUPFAM" id="SSF56112">
    <property type="entry name" value="Protein kinase-like (PK-like)"/>
    <property type="match status" value="1"/>
</dbReference>
<evidence type="ECO:0000256" key="20">
    <source>
        <dbReference type="ARBA" id="ARBA00048679"/>
    </source>
</evidence>
<evidence type="ECO:0000256" key="11">
    <source>
        <dbReference type="ARBA" id="ARBA00022737"/>
    </source>
</evidence>
<evidence type="ECO:0000256" key="3">
    <source>
        <dbReference type="ARBA" id="ARBA00012513"/>
    </source>
</evidence>
<dbReference type="GO" id="GO:0005524">
    <property type="term" value="F:ATP binding"/>
    <property type="evidence" value="ECO:0007669"/>
    <property type="project" value="UniProtKB-KW"/>
</dbReference>
<evidence type="ECO:0000313" key="22">
    <source>
        <dbReference type="EnsemblPlants" id="OGLUM11G04320.1"/>
    </source>
</evidence>
<evidence type="ECO:0000256" key="4">
    <source>
        <dbReference type="ARBA" id="ARBA00022475"/>
    </source>
</evidence>
<organism evidence="22">
    <name type="scientific">Oryza glumipatula</name>
    <dbReference type="NCBI Taxonomy" id="40148"/>
    <lineage>
        <taxon>Eukaryota</taxon>
        <taxon>Viridiplantae</taxon>
        <taxon>Streptophyta</taxon>
        <taxon>Embryophyta</taxon>
        <taxon>Tracheophyta</taxon>
        <taxon>Spermatophyta</taxon>
        <taxon>Magnoliopsida</taxon>
        <taxon>Liliopsida</taxon>
        <taxon>Poales</taxon>
        <taxon>Poaceae</taxon>
        <taxon>BOP clade</taxon>
        <taxon>Oryzoideae</taxon>
        <taxon>Oryzeae</taxon>
        <taxon>Oryzinae</taxon>
        <taxon>Oryza</taxon>
    </lineage>
</organism>
<dbReference type="InterPro" id="IPR003591">
    <property type="entry name" value="Leu-rich_rpt_typical-subtyp"/>
</dbReference>
<evidence type="ECO:0000256" key="2">
    <source>
        <dbReference type="ARBA" id="ARBA00008684"/>
    </source>
</evidence>
<evidence type="ECO:0000256" key="19">
    <source>
        <dbReference type="ARBA" id="ARBA00047899"/>
    </source>
</evidence>
<proteinExistence type="inferred from homology"/>
<dbReference type="EC" id="2.7.11.1" evidence="3"/>
<sequence>MALTATKMKQPTMATRLAAGCRLQAAPSRCSSYGNETDKLSLLEFKKAISLDPQQALISWNDTNHFCSWEGVLCRKKTPLRVISLDLSNRGLVGQISPSLANLTFLKFLYLDTNSFTGEIPLSLGHLHHLQTLYLSNNTLEGRIPDFTKCSSLEILLLNGNHLAGQLNNSFPSQLQNLILAENNLTGTIPSSLANITGLRGLSFMSNNIKGNIPNEFSKFVMMELLAVSGNMLSGRFPQPILNLSTLTNLYLTLNHLSGEEISSGFFPSGIEHLSDLNFLGLDNNELTGSLPEWLGNLKKLQKLTLQNNNFTGFIPSSDSNLSQLAVLGLYSNKLEGHISSFVNLQMLQLLVISSNNLHGSIPKEIFSIPSIIAIDLSFNNLDGQLPTEIGNAKQLVSLGLSSNKLFGDIPNSLVSCESLEYIVFDSNILSGGIPTSLGSIGGLTAIDFSHNNLTGSIPGSIGNLQFLEQLDLSFNHLKGEIPTKGIFKNATAFRIDGNQGLCGGPPELHLQACPIMALVSSKHKKSIILKVVIPIASIVSISMRISIVVDVSDALEYLHHNNQGTIVHCDLKPSNILLDDDMIAHVADFGLARFKTGSSTPSLGDSSSTYSLAIKGTIGYIAPECSEGGQVSTASDVFSFGVVLLELFIRRRPTDDMFMDGLSIAKHVEMNFPDRILEIVDPQLQHELDFCQETPMAVKEKGIHCLRSVLNIGLCCTKTTPIERISMQEVAAKLHGIKDSYLRGN</sequence>
<evidence type="ECO:0000256" key="6">
    <source>
        <dbReference type="ARBA" id="ARBA00022553"/>
    </source>
</evidence>
<keyword evidence="12" id="KW-0547">Nucleotide-binding</keyword>
<evidence type="ECO:0000256" key="8">
    <source>
        <dbReference type="ARBA" id="ARBA00022679"/>
    </source>
</evidence>
<keyword evidence="13" id="KW-0418">Kinase</keyword>
<evidence type="ECO:0000256" key="15">
    <source>
        <dbReference type="ARBA" id="ARBA00022989"/>
    </source>
</evidence>
<protein>
    <recommendedName>
        <fullName evidence="3">non-specific serine/threonine protein kinase</fullName>
        <ecNumber evidence="3">2.7.11.1</ecNumber>
    </recommendedName>
</protein>
<dbReference type="eggNOG" id="ENOG502QPYS">
    <property type="taxonomic scope" value="Eukaryota"/>
</dbReference>
<keyword evidence="11" id="KW-0677">Repeat</keyword>
<dbReference type="FunFam" id="3.80.10.10:FF:000041">
    <property type="entry name" value="LRR receptor-like serine/threonine-protein kinase ERECTA"/>
    <property type="match status" value="1"/>
</dbReference>
<dbReference type="InterPro" id="IPR050994">
    <property type="entry name" value="At_inactive_RLKs"/>
</dbReference>
<dbReference type="InterPro" id="IPR013210">
    <property type="entry name" value="LRR_N_plant-typ"/>
</dbReference>
<evidence type="ECO:0000256" key="16">
    <source>
        <dbReference type="ARBA" id="ARBA00023136"/>
    </source>
</evidence>
<reference evidence="22" key="1">
    <citation type="submission" date="2015-04" db="UniProtKB">
        <authorList>
            <consortium name="EnsemblPlants"/>
        </authorList>
    </citation>
    <scope>IDENTIFICATION</scope>
</reference>
<keyword evidence="6" id="KW-0597">Phosphoprotein</keyword>
<dbReference type="AlphaFoldDB" id="A0A0E0BFW1"/>
<dbReference type="InterPro" id="IPR011009">
    <property type="entry name" value="Kinase-like_dom_sf"/>
</dbReference>
<reference evidence="22" key="2">
    <citation type="submission" date="2018-05" db="EMBL/GenBank/DDBJ databases">
        <title>OgluRS3 (Oryza glumaepatula Reference Sequence Version 3).</title>
        <authorList>
            <person name="Zhang J."/>
            <person name="Kudrna D."/>
            <person name="Lee S."/>
            <person name="Talag J."/>
            <person name="Welchert J."/>
            <person name="Wing R.A."/>
        </authorList>
    </citation>
    <scope>NUCLEOTIDE SEQUENCE [LARGE SCALE GENOMIC DNA]</scope>
</reference>
<dbReference type="InterPro" id="IPR000719">
    <property type="entry name" value="Prot_kinase_dom"/>
</dbReference>
<evidence type="ECO:0000256" key="18">
    <source>
        <dbReference type="ARBA" id="ARBA00023180"/>
    </source>
</evidence>
<keyword evidence="9" id="KW-0812">Transmembrane</keyword>
<keyword evidence="17" id="KW-0675">Receptor</keyword>
<keyword evidence="5" id="KW-0723">Serine/threonine-protein kinase</keyword>
<evidence type="ECO:0000256" key="12">
    <source>
        <dbReference type="ARBA" id="ARBA00022741"/>
    </source>
</evidence>
<accession>A0A0E0BFW1</accession>
<dbReference type="FunFam" id="3.80.10.10:FF:000565">
    <property type="entry name" value="Leucine-rich repeat receptor-like kinase protein FLORAL ORGAN NUMBER1"/>
    <property type="match status" value="1"/>
</dbReference>
<dbReference type="PANTHER" id="PTHR48010">
    <property type="entry name" value="OS05G0588300 PROTEIN"/>
    <property type="match status" value="1"/>
</dbReference>
<dbReference type="PROSITE" id="PS50011">
    <property type="entry name" value="PROTEIN_KINASE_DOM"/>
    <property type="match status" value="1"/>
</dbReference>
<dbReference type="SUPFAM" id="SSF52058">
    <property type="entry name" value="L domain-like"/>
    <property type="match status" value="2"/>
</dbReference>
<dbReference type="FunFam" id="1.10.510.10:FF:000358">
    <property type="entry name" value="Putative leucine-rich repeat receptor-like serine/threonine-protein kinase"/>
    <property type="match status" value="1"/>
</dbReference>
<evidence type="ECO:0000256" key="1">
    <source>
        <dbReference type="ARBA" id="ARBA00004162"/>
    </source>
</evidence>
<comment type="subcellular location">
    <subcellularLocation>
        <location evidence="1">Cell membrane</location>
        <topology evidence="1">Single-pass membrane protein</topology>
    </subcellularLocation>
</comment>
<evidence type="ECO:0000313" key="23">
    <source>
        <dbReference type="Proteomes" id="UP000026961"/>
    </source>
</evidence>
<evidence type="ECO:0000256" key="10">
    <source>
        <dbReference type="ARBA" id="ARBA00022729"/>
    </source>
</evidence>
<evidence type="ECO:0000256" key="5">
    <source>
        <dbReference type="ARBA" id="ARBA00022527"/>
    </source>
</evidence>
<dbReference type="Pfam" id="PF00560">
    <property type="entry name" value="LRR_1"/>
    <property type="match status" value="7"/>
</dbReference>
<dbReference type="GO" id="GO:0005886">
    <property type="term" value="C:plasma membrane"/>
    <property type="evidence" value="ECO:0007669"/>
    <property type="project" value="UniProtKB-SubCell"/>
</dbReference>
<dbReference type="EnsemblPlants" id="OGLUM11G04320.2">
    <property type="protein sequence ID" value="OGLUM11G04320.2"/>
    <property type="gene ID" value="OGLUM11G04320"/>
</dbReference>
<keyword evidence="18" id="KW-0325">Glycoprotein</keyword>
<keyword evidence="16" id="KW-0472">Membrane</keyword>
<comment type="catalytic activity">
    <reaction evidence="20">
        <text>L-seryl-[protein] + ATP = O-phospho-L-seryl-[protein] + ADP + H(+)</text>
        <dbReference type="Rhea" id="RHEA:17989"/>
        <dbReference type="Rhea" id="RHEA-COMP:9863"/>
        <dbReference type="Rhea" id="RHEA-COMP:11604"/>
        <dbReference type="ChEBI" id="CHEBI:15378"/>
        <dbReference type="ChEBI" id="CHEBI:29999"/>
        <dbReference type="ChEBI" id="CHEBI:30616"/>
        <dbReference type="ChEBI" id="CHEBI:83421"/>
        <dbReference type="ChEBI" id="CHEBI:456216"/>
        <dbReference type="EC" id="2.7.11.1"/>
    </reaction>
</comment>
<dbReference type="GO" id="GO:0004674">
    <property type="term" value="F:protein serine/threonine kinase activity"/>
    <property type="evidence" value="ECO:0007669"/>
    <property type="project" value="UniProtKB-KW"/>
</dbReference>
<dbReference type="Pfam" id="PF08263">
    <property type="entry name" value="LRRNT_2"/>
    <property type="match status" value="1"/>
</dbReference>
<keyword evidence="8" id="KW-0808">Transferase</keyword>
<keyword evidence="15" id="KW-1133">Transmembrane helix</keyword>
<dbReference type="FunFam" id="3.80.10.10:FF:000288">
    <property type="entry name" value="LRR receptor-like serine/threonine-protein kinase EFR"/>
    <property type="match status" value="1"/>
</dbReference>
<name>A0A0E0BFW1_9ORYZ</name>
<dbReference type="InterPro" id="IPR008271">
    <property type="entry name" value="Ser/Thr_kinase_AS"/>
</dbReference>
<dbReference type="Gene3D" id="1.10.510.10">
    <property type="entry name" value="Transferase(Phosphotransferase) domain 1"/>
    <property type="match status" value="1"/>
</dbReference>
<evidence type="ECO:0000256" key="13">
    <source>
        <dbReference type="ARBA" id="ARBA00022777"/>
    </source>
</evidence>
<keyword evidence="14" id="KW-0067">ATP-binding</keyword>
<dbReference type="PANTHER" id="PTHR48010:SF5">
    <property type="entry name" value="PROTEIN TOO MANY MOUTHS"/>
    <property type="match status" value="1"/>
</dbReference>
<dbReference type="Gramene" id="OGLUM11G04320.1">
    <property type="protein sequence ID" value="OGLUM11G04320.1"/>
    <property type="gene ID" value="OGLUM11G04320"/>
</dbReference>
<dbReference type="InterPro" id="IPR032675">
    <property type="entry name" value="LRR_dom_sf"/>
</dbReference>
<dbReference type="PROSITE" id="PS51450">
    <property type="entry name" value="LRR"/>
    <property type="match status" value="1"/>
</dbReference>
<dbReference type="Gramene" id="OGLUM11G04320.2">
    <property type="protein sequence ID" value="OGLUM11G04320.2"/>
    <property type="gene ID" value="OGLUM11G04320"/>
</dbReference>
<evidence type="ECO:0000256" key="7">
    <source>
        <dbReference type="ARBA" id="ARBA00022614"/>
    </source>
</evidence>
<evidence type="ECO:0000256" key="17">
    <source>
        <dbReference type="ARBA" id="ARBA00023170"/>
    </source>
</evidence>
<dbReference type="Proteomes" id="UP000026961">
    <property type="component" value="Chromosome 11"/>
</dbReference>
<comment type="catalytic activity">
    <reaction evidence="19">
        <text>L-threonyl-[protein] + ATP = O-phospho-L-threonyl-[protein] + ADP + H(+)</text>
        <dbReference type="Rhea" id="RHEA:46608"/>
        <dbReference type="Rhea" id="RHEA-COMP:11060"/>
        <dbReference type="Rhea" id="RHEA-COMP:11605"/>
        <dbReference type="ChEBI" id="CHEBI:15378"/>
        <dbReference type="ChEBI" id="CHEBI:30013"/>
        <dbReference type="ChEBI" id="CHEBI:30616"/>
        <dbReference type="ChEBI" id="CHEBI:61977"/>
        <dbReference type="ChEBI" id="CHEBI:456216"/>
        <dbReference type="EC" id="2.7.11.1"/>
    </reaction>
</comment>
<keyword evidence="23" id="KW-1185">Reference proteome</keyword>
<dbReference type="SMART" id="SM00369">
    <property type="entry name" value="LRR_TYP"/>
    <property type="match status" value="6"/>
</dbReference>
<evidence type="ECO:0000259" key="21">
    <source>
        <dbReference type="PROSITE" id="PS50011"/>
    </source>
</evidence>